<organism evidence="3">
    <name type="scientific">Sediminibacterium sp. KACHI17</name>
    <dbReference type="NCBI Taxonomy" id="1751071"/>
    <lineage>
        <taxon>Bacteria</taxon>
        <taxon>Pseudomonadati</taxon>
        <taxon>Bacteroidota</taxon>
        <taxon>Chitinophagia</taxon>
        <taxon>Chitinophagales</taxon>
        <taxon>Chitinophagaceae</taxon>
        <taxon>Sediminibacterium</taxon>
    </lineage>
</organism>
<name>A0AAT9GIY0_9BACT</name>
<dbReference type="AlphaFoldDB" id="A0AAT9GIY0"/>
<keyword evidence="2" id="KW-0472">Membrane</keyword>
<dbReference type="RefSeq" id="WP_353548297.1">
    <property type="nucleotide sequence ID" value="NZ_AP029612.1"/>
</dbReference>
<evidence type="ECO:0000313" key="3">
    <source>
        <dbReference type="EMBL" id="BFG70656.1"/>
    </source>
</evidence>
<feature type="coiled-coil region" evidence="1">
    <location>
        <begin position="41"/>
        <end position="68"/>
    </location>
</feature>
<accession>A0AAT9GIY0</accession>
<sequence length="99" mass="11917">MKKFTSVITNKYFLAGGFFVVWMLFFDQRDFFQQRERNAELKKLEAKKQYYLDEINKTKQELNDIQSNPAALEKFARERYLMKKDGEDIFIIEDSVISK</sequence>
<dbReference type="Pfam" id="PF04977">
    <property type="entry name" value="DivIC"/>
    <property type="match status" value="1"/>
</dbReference>
<proteinExistence type="predicted"/>
<reference evidence="3" key="1">
    <citation type="submission" date="2024-02" db="EMBL/GenBank/DDBJ databases">
        <title>Sediminibacterium planktonica sp. nov. and Sediminibacterium longus sp. nov., isolated from surface lake and river water.</title>
        <authorList>
            <person name="Watanabe K."/>
            <person name="Takemine S."/>
            <person name="Ishii Y."/>
            <person name="Ogata Y."/>
            <person name="Shindo C."/>
            <person name="Suda W."/>
        </authorList>
    </citation>
    <scope>NUCLEOTIDE SEQUENCE</scope>
    <source>
        <strain evidence="3">KACHI17</strain>
    </source>
</reference>
<evidence type="ECO:0000256" key="2">
    <source>
        <dbReference type="SAM" id="Phobius"/>
    </source>
</evidence>
<keyword evidence="2" id="KW-0812">Transmembrane</keyword>
<protein>
    <submittedName>
        <fullName evidence="3">Septum formation initiator family protein</fullName>
    </submittedName>
</protein>
<evidence type="ECO:0000256" key="1">
    <source>
        <dbReference type="SAM" id="Coils"/>
    </source>
</evidence>
<keyword evidence="2" id="KW-1133">Transmembrane helix</keyword>
<dbReference type="EMBL" id="AP029612">
    <property type="protein sequence ID" value="BFG70656.1"/>
    <property type="molecule type" value="Genomic_DNA"/>
</dbReference>
<gene>
    <name evidence="3" type="ORF">KACHI17_15370</name>
</gene>
<feature type="transmembrane region" description="Helical" evidence="2">
    <location>
        <begin position="12"/>
        <end position="27"/>
    </location>
</feature>
<dbReference type="InterPro" id="IPR007060">
    <property type="entry name" value="FtsL/DivIC"/>
</dbReference>
<keyword evidence="1" id="KW-0175">Coiled coil</keyword>